<dbReference type="Gene3D" id="1.10.260.40">
    <property type="entry name" value="lambda repressor-like DNA-binding domains"/>
    <property type="match status" value="1"/>
</dbReference>
<keyword evidence="4" id="KW-1185">Reference proteome</keyword>
<dbReference type="EMBL" id="WHOA01000204">
    <property type="protein sequence ID" value="NOU75318.1"/>
    <property type="molecule type" value="Genomic_DNA"/>
</dbReference>
<dbReference type="PANTHER" id="PTHR46797">
    <property type="entry name" value="HTH-TYPE TRANSCRIPTIONAL REGULATOR"/>
    <property type="match status" value="1"/>
</dbReference>
<dbReference type="SUPFAM" id="SSF47413">
    <property type="entry name" value="lambda repressor-like DNA-binding domains"/>
    <property type="match status" value="1"/>
</dbReference>
<dbReference type="Pfam" id="PF01381">
    <property type="entry name" value="HTH_3"/>
    <property type="match status" value="1"/>
</dbReference>
<evidence type="ECO:0000256" key="1">
    <source>
        <dbReference type="ARBA" id="ARBA00023125"/>
    </source>
</evidence>
<evidence type="ECO:0000259" key="2">
    <source>
        <dbReference type="PROSITE" id="PS50943"/>
    </source>
</evidence>
<dbReference type="Proteomes" id="UP000616779">
    <property type="component" value="Unassembled WGS sequence"/>
</dbReference>
<dbReference type="InterPro" id="IPR050807">
    <property type="entry name" value="TransReg_Diox_bact_type"/>
</dbReference>
<comment type="caution">
    <text evidence="3">The sequence shown here is derived from an EMBL/GenBank/DDBJ whole genome shotgun (WGS) entry which is preliminary data.</text>
</comment>
<gene>
    <name evidence="3" type="ORF">GC098_28700</name>
</gene>
<name>A0ABX1Y3C0_9BACL</name>
<protein>
    <submittedName>
        <fullName evidence="3">Helix-turn-helix domain-containing protein</fullName>
    </submittedName>
</protein>
<dbReference type="SMART" id="SM00530">
    <property type="entry name" value="HTH_XRE"/>
    <property type="match status" value="1"/>
</dbReference>
<feature type="domain" description="HTH cro/C1-type" evidence="2">
    <location>
        <begin position="13"/>
        <end position="67"/>
    </location>
</feature>
<dbReference type="RefSeq" id="WP_171646826.1">
    <property type="nucleotide sequence ID" value="NZ_WHOA01000204.1"/>
</dbReference>
<keyword evidence="1" id="KW-0238">DNA-binding</keyword>
<dbReference type="InterPro" id="IPR001387">
    <property type="entry name" value="Cro/C1-type_HTH"/>
</dbReference>
<sequence length="117" mass="13034">MSESILKLIGKRIRDLRKERGLSQEQLGELANLNYTYIGGVERAETNISVLNLTKIAQALNVGIYELFSYTRVSQTKGKSHNLEQIIDLLLSISPKDVKKAKNILMEVFDNRVGGGG</sequence>
<evidence type="ECO:0000313" key="4">
    <source>
        <dbReference type="Proteomes" id="UP000616779"/>
    </source>
</evidence>
<reference evidence="3 4" key="1">
    <citation type="submission" date="2019-10" db="EMBL/GenBank/DDBJ databases">
        <title>Description of Paenibacillus terrestris sp. nov.</title>
        <authorList>
            <person name="Carlier A."/>
            <person name="Qi S."/>
        </authorList>
    </citation>
    <scope>NUCLEOTIDE SEQUENCE [LARGE SCALE GENOMIC DNA]</scope>
    <source>
        <strain evidence="3 4">LMG 31458</strain>
    </source>
</reference>
<dbReference type="PANTHER" id="PTHR46797:SF24">
    <property type="entry name" value="DNA-BINDING PHAGE PROTEIN"/>
    <property type="match status" value="1"/>
</dbReference>
<proteinExistence type="predicted"/>
<organism evidence="3 4">
    <name type="scientific">Paenibacillus phytorum</name>
    <dbReference type="NCBI Taxonomy" id="2654977"/>
    <lineage>
        <taxon>Bacteria</taxon>
        <taxon>Bacillati</taxon>
        <taxon>Bacillota</taxon>
        <taxon>Bacilli</taxon>
        <taxon>Bacillales</taxon>
        <taxon>Paenibacillaceae</taxon>
        <taxon>Paenibacillus</taxon>
    </lineage>
</organism>
<dbReference type="PROSITE" id="PS50943">
    <property type="entry name" value="HTH_CROC1"/>
    <property type="match status" value="1"/>
</dbReference>
<dbReference type="InterPro" id="IPR010982">
    <property type="entry name" value="Lambda_DNA-bd_dom_sf"/>
</dbReference>
<dbReference type="CDD" id="cd00093">
    <property type="entry name" value="HTH_XRE"/>
    <property type="match status" value="1"/>
</dbReference>
<evidence type="ECO:0000313" key="3">
    <source>
        <dbReference type="EMBL" id="NOU75318.1"/>
    </source>
</evidence>
<accession>A0ABX1Y3C0</accession>